<dbReference type="EMBL" id="KZ288250">
    <property type="protein sequence ID" value="PBC31075.1"/>
    <property type="molecule type" value="Genomic_DNA"/>
</dbReference>
<feature type="transmembrane region" description="Helical" evidence="7">
    <location>
        <begin position="27"/>
        <end position="47"/>
    </location>
</feature>
<feature type="transmembrane region" description="Helical" evidence="7">
    <location>
        <begin position="190"/>
        <end position="208"/>
    </location>
</feature>
<dbReference type="GO" id="GO:0005886">
    <property type="term" value="C:plasma membrane"/>
    <property type="evidence" value="ECO:0007669"/>
    <property type="project" value="UniProtKB-SubCell"/>
</dbReference>
<evidence type="ECO:0000313" key="9">
    <source>
        <dbReference type="Proteomes" id="UP000242457"/>
    </source>
</evidence>
<accession>A0A2A3EH26</accession>
<keyword evidence="6 7" id="KW-0472">Membrane</keyword>
<proteinExistence type="inferred from homology"/>
<name>A0A2A3EH26_APICC</name>
<organism evidence="8 9">
    <name type="scientific">Apis cerana cerana</name>
    <name type="common">Oriental honeybee</name>
    <dbReference type="NCBI Taxonomy" id="94128"/>
    <lineage>
        <taxon>Eukaryota</taxon>
        <taxon>Metazoa</taxon>
        <taxon>Ecdysozoa</taxon>
        <taxon>Arthropoda</taxon>
        <taxon>Hexapoda</taxon>
        <taxon>Insecta</taxon>
        <taxon>Pterygota</taxon>
        <taxon>Neoptera</taxon>
        <taxon>Endopterygota</taxon>
        <taxon>Hymenoptera</taxon>
        <taxon>Apocrita</taxon>
        <taxon>Aculeata</taxon>
        <taxon>Apoidea</taxon>
        <taxon>Anthophila</taxon>
        <taxon>Apidae</taxon>
        <taxon>Apis</taxon>
    </lineage>
</organism>
<sequence>MANNLNSICEEKSTRFLQIPLKSTEQIYLIFLIPTVITCVVYIIHFSADLVVAIQHFKENNIIWACCTITFMYAPAIAYFMLTVSRPDWWMSNDDKLTKSIFCWFCLQFCQLVGFVLFALYRYAGLIVLCIEAIILTGKERTETLNVAATPAAIELYFFLQAWFQAAPQALFQTHLLFRETSFHQSHQSVIVKVLSISMSIIILAIQTTSFQRFESQRINGRKLPWAMWLKKYCIQEFCDFEERAPLKLSNVKKNNTLENSLEQKESIQVQHEDKEQCDHISLDRQVSVTPPLPPKNVYITPPPTPLRGITTVIPLPIPDVPAPPRPDSICTVVENSDSEKSFKKVSIAATKKNNNTIQNLKVPQRKYSTKGLEEDDPIGKFLSFLWWFFFILARILTIAVFYEFFPLYLSIVLSLHYDKWILPYYIFVLMQNMFLTLSWYFYSDWDGFWYTYVFYVIFGSMTLCILSTIIYCVLFKPKKHRIYTS</sequence>
<evidence type="ECO:0000256" key="4">
    <source>
        <dbReference type="ARBA" id="ARBA00022692"/>
    </source>
</evidence>
<evidence type="ECO:0000256" key="3">
    <source>
        <dbReference type="ARBA" id="ARBA00022475"/>
    </source>
</evidence>
<keyword evidence="9" id="KW-1185">Reference proteome</keyword>
<evidence type="ECO:0000256" key="5">
    <source>
        <dbReference type="ARBA" id="ARBA00022989"/>
    </source>
</evidence>
<dbReference type="InterPro" id="IPR018629">
    <property type="entry name" value="XK-rel"/>
</dbReference>
<dbReference type="InterPro" id="IPR050895">
    <property type="entry name" value="XK-related_scramblase"/>
</dbReference>
<feature type="transmembrane region" description="Helical" evidence="7">
    <location>
        <begin position="62"/>
        <end position="82"/>
    </location>
</feature>
<dbReference type="Proteomes" id="UP000242457">
    <property type="component" value="Unassembled WGS sequence"/>
</dbReference>
<dbReference type="OrthoDB" id="8190653at2759"/>
<comment type="subcellular location">
    <subcellularLocation>
        <location evidence="1">Cell membrane</location>
        <topology evidence="1">Multi-pass membrane protein</topology>
    </subcellularLocation>
    <subcellularLocation>
        <location evidence="7">Membrane</location>
        <topology evidence="7">Multi-pass membrane protein</topology>
    </subcellularLocation>
</comment>
<evidence type="ECO:0000256" key="1">
    <source>
        <dbReference type="ARBA" id="ARBA00004651"/>
    </source>
</evidence>
<feature type="transmembrane region" description="Helical" evidence="7">
    <location>
        <begin position="422"/>
        <end position="443"/>
    </location>
</feature>
<evidence type="ECO:0000256" key="2">
    <source>
        <dbReference type="ARBA" id="ARBA00008789"/>
    </source>
</evidence>
<dbReference type="PANTHER" id="PTHR16024:SF27">
    <property type="entry name" value="XK-RELATED PROTEIN"/>
    <property type="match status" value="1"/>
</dbReference>
<feature type="transmembrane region" description="Helical" evidence="7">
    <location>
        <begin position="449"/>
        <end position="475"/>
    </location>
</feature>
<keyword evidence="3" id="KW-1003">Cell membrane</keyword>
<feature type="transmembrane region" description="Helical" evidence="7">
    <location>
        <begin position="103"/>
        <end position="136"/>
    </location>
</feature>
<dbReference type="Pfam" id="PF09815">
    <property type="entry name" value="XK-related"/>
    <property type="match status" value="1"/>
</dbReference>
<feature type="transmembrane region" description="Helical" evidence="7">
    <location>
        <begin position="385"/>
        <end position="410"/>
    </location>
</feature>
<gene>
    <name evidence="8" type="ORF">APICC_06218</name>
</gene>
<keyword evidence="5 7" id="KW-1133">Transmembrane helix</keyword>
<reference evidence="8 9" key="1">
    <citation type="submission" date="2014-07" db="EMBL/GenBank/DDBJ databases">
        <title>Genomic and transcriptomic analysis on Apis cerana provide comprehensive insights into honey bee biology.</title>
        <authorList>
            <person name="Diao Q."/>
            <person name="Sun L."/>
            <person name="Zheng H."/>
            <person name="Zheng H."/>
            <person name="Xu S."/>
            <person name="Wang S."/>
            <person name="Zeng Z."/>
            <person name="Hu F."/>
            <person name="Su S."/>
            <person name="Wu J."/>
        </authorList>
    </citation>
    <scope>NUCLEOTIDE SEQUENCE [LARGE SCALE GENOMIC DNA]</scope>
    <source>
        <tissue evidence="8">Pupae without intestine</tissue>
    </source>
</reference>
<evidence type="ECO:0000256" key="6">
    <source>
        <dbReference type="ARBA" id="ARBA00023136"/>
    </source>
</evidence>
<dbReference type="AlphaFoldDB" id="A0A2A3EH26"/>
<comment type="similarity">
    <text evidence="2 7">Belongs to the XK family.</text>
</comment>
<keyword evidence="4 7" id="KW-0812">Transmembrane</keyword>
<dbReference type="PANTHER" id="PTHR16024">
    <property type="entry name" value="XK-RELATED PROTEIN"/>
    <property type="match status" value="1"/>
</dbReference>
<evidence type="ECO:0000256" key="7">
    <source>
        <dbReference type="RuleBase" id="RU910716"/>
    </source>
</evidence>
<protein>
    <recommendedName>
        <fullName evidence="7">XK-related protein</fullName>
    </recommendedName>
</protein>
<evidence type="ECO:0000313" key="8">
    <source>
        <dbReference type="EMBL" id="PBC31075.1"/>
    </source>
</evidence>